<keyword evidence="6" id="KW-0812">Transmembrane</keyword>
<keyword evidence="6" id="KW-1133">Transmembrane helix</keyword>
<keyword evidence="4 8" id="KW-0808">Transferase</keyword>
<keyword evidence="5 6" id="KW-0472">Membrane</keyword>
<comment type="subcellular location">
    <subcellularLocation>
        <location evidence="1">Cell membrane</location>
    </subcellularLocation>
</comment>
<dbReference type="RefSeq" id="WP_386024745.1">
    <property type="nucleotide sequence ID" value="NZ_JBHUHX010000013.1"/>
</dbReference>
<dbReference type="Pfam" id="PF00535">
    <property type="entry name" value="Glycos_transf_2"/>
    <property type="match status" value="1"/>
</dbReference>
<keyword evidence="2" id="KW-1003">Cell membrane</keyword>
<feature type="transmembrane region" description="Helical" evidence="6">
    <location>
        <begin position="335"/>
        <end position="356"/>
    </location>
</feature>
<feature type="transmembrane region" description="Helical" evidence="6">
    <location>
        <begin position="273"/>
        <end position="292"/>
    </location>
</feature>
<dbReference type="Gene3D" id="3.90.550.10">
    <property type="entry name" value="Spore Coat Polysaccharide Biosynthesis Protein SpsA, Chain A"/>
    <property type="match status" value="1"/>
</dbReference>
<evidence type="ECO:0000256" key="3">
    <source>
        <dbReference type="ARBA" id="ARBA00022676"/>
    </source>
</evidence>
<feature type="transmembrane region" description="Helical" evidence="6">
    <location>
        <begin position="6"/>
        <end position="24"/>
    </location>
</feature>
<dbReference type="GO" id="GO:0016757">
    <property type="term" value="F:glycosyltransferase activity"/>
    <property type="evidence" value="ECO:0007669"/>
    <property type="project" value="UniProtKB-KW"/>
</dbReference>
<dbReference type="SUPFAM" id="SSF53448">
    <property type="entry name" value="Nucleotide-diphospho-sugar transferases"/>
    <property type="match status" value="1"/>
</dbReference>
<dbReference type="Proteomes" id="UP001597337">
    <property type="component" value="Unassembled WGS sequence"/>
</dbReference>
<comment type="caution">
    <text evidence="8">The sequence shown here is derived from an EMBL/GenBank/DDBJ whole genome shotgun (WGS) entry which is preliminary data.</text>
</comment>
<evidence type="ECO:0000259" key="7">
    <source>
        <dbReference type="Pfam" id="PF00535"/>
    </source>
</evidence>
<feature type="transmembrane region" description="Helical" evidence="6">
    <location>
        <begin position="166"/>
        <end position="184"/>
    </location>
</feature>
<gene>
    <name evidence="8" type="ORF">ACFSJC_06240</name>
</gene>
<organism evidence="8 9">
    <name type="scientific">Thiorhodococcus fuscus</name>
    <dbReference type="NCBI Taxonomy" id="527200"/>
    <lineage>
        <taxon>Bacteria</taxon>
        <taxon>Pseudomonadati</taxon>
        <taxon>Pseudomonadota</taxon>
        <taxon>Gammaproteobacteria</taxon>
        <taxon>Chromatiales</taxon>
        <taxon>Chromatiaceae</taxon>
        <taxon>Thiorhodococcus</taxon>
    </lineage>
</organism>
<evidence type="ECO:0000256" key="1">
    <source>
        <dbReference type="ARBA" id="ARBA00004236"/>
    </source>
</evidence>
<dbReference type="InterPro" id="IPR029044">
    <property type="entry name" value="Nucleotide-diphossugar_trans"/>
</dbReference>
<evidence type="ECO:0000256" key="5">
    <source>
        <dbReference type="ARBA" id="ARBA00023136"/>
    </source>
</evidence>
<keyword evidence="9" id="KW-1185">Reference proteome</keyword>
<dbReference type="EMBL" id="JBHUHX010000013">
    <property type="protein sequence ID" value="MFD2111435.1"/>
    <property type="molecule type" value="Genomic_DNA"/>
</dbReference>
<evidence type="ECO:0000313" key="9">
    <source>
        <dbReference type="Proteomes" id="UP001597337"/>
    </source>
</evidence>
<keyword evidence="3 8" id="KW-0328">Glycosyltransferase</keyword>
<feature type="transmembrane region" description="Helical" evidence="6">
    <location>
        <begin position="304"/>
        <end position="323"/>
    </location>
</feature>
<reference evidence="9" key="1">
    <citation type="journal article" date="2019" name="Int. J. Syst. Evol. Microbiol.">
        <title>The Global Catalogue of Microorganisms (GCM) 10K type strain sequencing project: providing services to taxonomists for standard genome sequencing and annotation.</title>
        <authorList>
            <consortium name="The Broad Institute Genomics Platform"/>
            <consortium name="The Broad Institute Genome Sequencing Center for Infectious Disease"/>
            <person name="Wu L."/>
            <person name="Ma J."/>
        </authorList>
    </citation>
    <scope>NUCLEOTIDE SEQUENCE [LARGE SCALE GENOMIC DNA]</scope>
    <source>
        <strain evidence="9">KACC 12597</strain>
    </source>
</reference>
<dbReference type="InterPro" id="IPR001173">
    <property type="entry name" value="Glyco_trans_2-like"/>
</dbReference>
<dbReference type="CDD" id="cd06423">
    <property type="entry name" value="CESA_like"/>
    <property type="match status" value="1"/>
</dbReference>
<dbReference type="PANTHER" id="PTHR43646:SF2">
    <property type="entry name" value="GLYCOSYLTRANSFERASE 2-LIKE DOMAIN-CONTAINING PROTEIN"/>
    <property type="match status" value="1"/>
</dbReference>
<evidence type="ECO:0000256" key="4">
    <source>
        <dbReference type="ARBA" id="ARBA00022679"/>
    </source>
</evidence>
<evidence type="ECO:0000313" key="8">
    <source>
        <dbReference type="EMBL" id="MFD2111435.1"/>
    </source>
</evidence>
<evidence type="ECO:0000256" key="2">
    <source>
        <dbReference type="ARBA" id="ARBA00022475"/>
    </source>
</evidence>
<dbReference type="PANTHER" id="PTHR43646">
    <property type="entry name" value="GLYCOSYLTRANSFERASE"/>
    <property type="match status" value="1"/>
</dbReference>
<sequence length="374" mass="40885">MSPSIMLPELLWLLLPWSLAFVFLGRMRVCPPAPDALCGTRVSVIVPARNERERIPPLLDSLARQDGLDFELIVVDDNSTDGTGDVARAAGAEVIGVTELEPGWLGKPHACWLGARRASGDLLVFLDADTELEPGGLRRIVATHARHGGLVSVQPYHRMKRPYEQLSALFFIIMMGSIRSFTLAGERIRSNGSFGPCMVCSREDYFRTGGHGLVRAEIVDDVALAREMGRRGVATHNFIGRGTIAFRMYPGGLPDLVEGWTKNFARGAIDTDLAMLAMMTAWISGGVAAFDALRGLPVDGLSSWGIAGLIGYAAYAAQIWWLLRPLGNFALVTAIAYPISLFFFFGVFLRSLYLTLVRNSVRWKGRAISVRSAS</sequence>
<dbReference type="EC" id="2.4.-.-" evidence="8"/>
<feature type="domain" description="Glycosyltransferase 2-like" evidence="7">
    <location>
        <begin position="43"/>
        <end position="168"/>
    </location>
</feature>
<proteinExistence type="predicted"/>
<evidence type="ECO:0000256" key="6">
    <source>
        <dbReference type="SAM" id="Phobius"/>
    </source>
</evidence>
<name>A0ABW4Y5S6_9GAMM</name>
<protein>
    <submittedName>
        <fullName evidence="8">Glycosyltransferase</fullName>
        <ecNumber evidence="8">2.4.-.-</ecNumber>
    </submittedName>
</protein>
<accession>A0ABW4Y5S6</accession>